<evidence type="ECO:0000313" key="3">
    <source>
        <dbReference type="EMBL" id="GBP35814.1"/>
    </source>
</evidence>
<evidence type="ECO:0000256" key="1">
    <source>
        <dbReference type="SAM" id="MobiDB-lite"/>
    </source>
</evidence>
<accession>A0A4C1VCZ8</accession>
<feature type="compositionally biased region" description="Polar residues" evidence="1">
    <location>
        <begin position="202"/>
        <end position="213"/>
    </location>
</feature>
<feature type="region of interest" description="Disordered" evidence="1">
    <location>
        <begin position="177"/>
        <end position="229"/>
    </location>
</feature>
<evidence type="ECO:0000259" key="2">
    <source>
        <dbReference type="Pfam" id="PF14529"/>
    </source>
</evidence>
<feature type="domain" description="Endonuclease/exonuclease/phosphatase" evidence="2">
    <location>
        <begin position="15"/>
        <end position="112"/>
    </location>
</feature>
<dbReference type="OrthoDB" id="412981at2759"/>
<dbReference type="AlphaFoldDB" id="A0A4C1VCZ8"/>
<dbReference type="InterPro" id="IPR005135">
    <property type="entry name" value="Endo/exonuclease/phosphatase"/>
</dbReference>
<dbReference type="Pfam" id="PF14529">
    <property type="entry name" value="Exo_endo_phos_2"/>
    <property type="match status" value="1"/>
</dbReference>
<dbReference type="EMBL" id="BGZK01000310">
    <property type="protein sequence ID" value="GBP35814.1"/>
    <property type="molecule type" value="Genomic_DNA"/>
</dbReference>
<name>A0A4C1VCZ8_EUMVA</name>
<dbReference type="Proteomes" id="UP000299102">
    <property type="component" value="Unassembled WGS sequence"/>
</dbReference>
<dbReference type="SUPFAM" id="SSF56219">
    <property type="entry name" value="DNase I-like"/>
    <property type="match status" value="1"/>
</dbReference>
<proteinExistence type="predicted"/>
<keyword evidence="4" id="KW-1185">Reference proteome</keyword>
<dbReference type="PANTHER" id="PTHR33273:SF2">
    <property type="entry name" value="ENDONUCLEASE_EXONUCLEASE_PHOSPHATASE DOMAIN-CONTAINING PROTEIN"/>
    <property type="match status" value="1"/>
</dbReference>
<sequence>MRTLGVRVGSAEEEISIFACYRPLGSPLHVQNVHTLLNGSAPTLIAGDLNAKHKTWGSRSVNRAERCLMEDAESRGYKVPTCSMFIHPETPTHVPTDPRHRADVLDIVLSHKVTWTYTYRSGLRYEYPTSPYPDNSWSRSAAFTTATNATMDGLDSLPKISRDITFEIAYGISKGCGGSRQYTGEQDKGGPTKCYGFPTITPRRSISSPQGKNTAEEKTPQILNPHSLP</sequence>
<dbReference type="InterPro" id="IPR036691">
    <property type="entry name" value="Endo/exonu/phosph_ase_sf"/>
</dbReference>
<dbReference type="GO" id="GO:0003824">
    <property type="term" value="F:catalytic activity"/>
    <property type="evidence" value="ECO:0007669"/>
    <property type="project" value="InterPro"/>
</dbReference>
<dbReference type="PANTHER" id="PTHR33273">
    <property type="entry name" value="DOMAIN-CONTAINING PROTEIN, PUTATIVE-RELATED"/>
    <property type="match status" value="1"/>
</dbReference>
<organism evidence="3 4">
    <name type="scientific">Eumeta variegata</name>
    <name type="common">Bagworm moth</name>
    <name type="synonym">Eumeta japonica</name>
    <dbReference type="NCBI Taxonomy" id="151549"/>
    <lineage>
        <taxon>Eukaryota</taxon>
        <taxon>Metazoa</taxon>
        <taxon>Ecdysozoa</taxon>
        <taxon>Arthropoda</taxon>
        <taxon>Hexapoda</taxon>
        <taxon>Insecta</taxon>
        <taxon>Pterygota</taxon>
        <taxon>Neoptera</taxon>
        <taxon>Endopterygota</taxon>
        <taxon>Lepidoptera</taxon>
        <taxon>Glossata</taxon>
        <taxon>Ditrysia</taxon>
        <taxon>Tineoidea</taxon>
        <taxon>Psychidae</taxon>
        <taxon>Oiketicinae</taxon>
        <taxon>Eumeta</taxon>
    </lineage>
</organism>
<dbReference type="Gene3D" id="3.60.10.10">
    <property type="entry name" value="Endonuclease/exonuclease/phosphatase"/>
    <property type="match status" value="1"/>
</dbReference>
<comment type="caution">
    <text evidence="3">The sequence shown here is derived from an EMBL/GenBank/DDBJ whole genome shotgun (WGS) entry which is preliminary data.</text>
</comment>
<protein>
    <recommendedName>
        <fullName evidence="2">Endonuclease/exonuclease/phosphatase domain-containing protein</fullName>
    </recommendedName>
</protein>
<evidence type="ECO:0000313" key="4">
    <source>
        <dbReference type="Proteomes" id="UP000299102"/>
    </source>
</evidence>
<gene>
    <name evidence="3" type="ORF">EVAR_27734_1</name>
</gene>
<reference evidence="3 4" key="1">
    <citation type="journal article" date="2019" name="Commun. Biol.">
        <title>The bagworm genome reveals a unique fibroin gene that provides high tensile strength.</title>
        <authorList>
            <person name="Kono N."/>
            <person name="Nakamura H."/>
            <person name="Ohtoshi R."/>
            <person name="Tomita M."/>
            <person name="Numata K."/>
            <person name="Arakawa K."/>
        </authorList>
    </citation>
    <scope>NUCLEOTIDE SEQUENCE [LARGE SCALE GENOMIC DNA]</scope>
</reference>